<dbReference type="Gene3D" id="3.40.50.1820">
    <property type="entry name" value="alpha/beta hydrolase"/>
    <property type="match status" value="2"/>
</dbReference>
<dbReference type="InterPro" id="IPR000073">
    <property type="entry name" value="AB_hydrolase_1"/>
</dbReference>
<dbReference type="Pfam" id="PF00561">
    <property type="entry name" value="Abhydrolase_1"/>
    <property type="match status" value="1"/>
</dbReference>
<dbReference type="Proteomes" id="UP001342631">
    <property type="component" value="Unassembled WGS sequence"/>
</dbReference>
<dbReference type="RefSeq" id="WP_338278981.1">
    <property type="nucleotide sequence ID" value="NZ_BTTX01000004.1"/>
</dbReference>
<comment type="similarity">
    <text evidence="1">Belongs to the peptidase S33 family.</text>
</comment>
<evidence type="ECO:0000313" key="6">
    <source>
        <dbReference type="EMBL" id="GMU08206.1"/>
    </source>
</evidence>
<keyword evidence="3" id="KW-0732">Signal</keyword>
<feature type="chain" id="PRO_5046260179" evidence="3">
    <location>
        <begin position="25"/>
        <end position="475"/>
    </location>
</feature>
<evidence type="ECO:0000259" key="5">
    <source>
        <dbReference type="Pfam" id="PF08386"/>
    </source>
</evidence>
<evidence type="ECO:0000256" key="1">
    <source>
        <dbReference type="ARBA" id="ARBA00010088"/>
    </source>
</evidence>
<feature type="domain" description="Peptidase S33 tripeptidyl aminopeptidase-like C-terminal" evidence="5">
    <location>
        <begin position="401"/>
        <end position="470"/>
    </location>
</feature>
<feature type="signal peptide" evidence="3">
    <location>
        <begin position="1"/>
        <end position="24"/>
    </location>
</feature>
<dbReference type="InterPro" id="IPR013595">
    <property type="entry name" value="Pept_S33_TAP-like_C"/>
</dbReference>
<organism evidence="6 7">
    <name type="scientific">Corallococcus caeni</name>
    <dbReference type="NCBI Taxonomy" id="3082388"/>
    <lineage>
        <taxon>Bacteria</taxon>
        <taxon>Pseudomonadati</taxon>
        <taxon>Myxococcota</taxon>
        <taxon>Myxococcia</taxon>
        <taxon>Myxococcales</taxon>
        <taxon>Cystobacterineae</taxon>
        <taxon>Myxococcaceae</taxon>
        <taxon>Corallococcus</taxon>
    </lineage>
</organism>
<keyword evidence="2" id="KW-0378">Hydrolase</keyword>
<evidence type="ECO:0000256" key="3">
    <source>
        <dbReference type="SAM" id="SignalP"/>
    </source>
</evidence>
<evidence type="ECO:0000313" key="7">
    <source>
        <dbReference type="Proteomes" id="UP001342631"/>
    </source>
</evidence>
<evidence type="ECO:0000259" key="4">
    <source>
        <dbReference type="Pfam" id="PF00561"/>
    </source>
</evidence>
<evidence type="ECO:0000256" key="2">
    <source>
        <dbReference type="ARBA" id="ARBA00022801"/>
    </source>
</evidence>
<protein>
    <submittedName>
        <fullName evidence="6">Carboxylesterase CaeA</fullName>
    </submittedName>
</protein>
<dbReference type="InterPro" id="IPR029058">
    <property type="entry name" value="AB_hydrolase_fold"/>
</dbReference>
<reference evidence="6 7" key="1">
    <citation type="journal article" date="2024" name="Arch. Microbiol.">
        <title>Corallococcus caeni sp. nov., a novel myxobacterium isolated from activated sludge.</title>
        <authorList>
            <person name="Tomita S."/>
            <person name="Nakai R."/>
            <person name="Kuroda K."/>
            <person name="Kurashita H."/>
            <person name="Hatamoto M."/>
            <person name="Yamaguchi T."/>
            <person name="Narihiro T."/>
        </authorList>
    </citation>
    <scope>NUCLEOTIDE SEQUENCE [LARGE SCALE GENOMIC DNA]</scope>
    <source>
        <strain evidence="6 7">NO1</strain>
    </source>
</reference>
<dbReference type="EMBL" id="BTTX01000004">
    <property type="protein sequence ID" value="GMU08206.1"/>
    <property type="molecule type" value="Genomic_DNA"/>
</dbReference>
<name>A0ABQ6QX06_9BACT</name>
<dbReference type="PANTHER" id="PTHR43248:SF25">
    <property type="entry name" value="AB HYDROLASE-1 DOMAIN-CONTAINING PROTEIN-RELATED"/>
    <property type="match status" value="1"/>
</dbReference>
<dbReference type="InterPro" id="IPR051601">
    <property type="entry name" value="Serine_prot/Carboxylest_S33"/>
</dbReference>
<gene>
    <name evidence="6" type="primary">caeA</name>
    <name evidence="6" type="ORF">ASNO1_44590</name>
</gene>
<dbReference type="PANTHER" id="PTHR43248">
    <property type="entry name" value="2-SUCCINYL-6-HYDROXY-2,4-CYCLOHEXADIENE-1-CARBOXYLATE SYNTHASE"/>
    <property type="match status" value="1"/>
</dbReference>
<keyword evidence="7" id="KW-1185">Reference proteome</keyword>
<sequence>MKCPAFAAVVTLWSALVLGSSAHAAEQGTAPRADGFAGCQDAKSDAALAGSLCARFSAPLDYAAPSGERIELFVRKFPAPGRSAGQVWLVAGGPGESGASFYPLLKTLRAAFPGYDLLVPDHRGTGFSSRLCQKEEAVDSAGGAALEGAEWATCFEALESDSKRTRAFTITHSARDLSALMERYSTGRKTWLYGVSYGTQLVLRMMTVAAPRRLDGIVLDSLVPPETTDQWDLSHRSAVVDEVGRAVLAKCDADPGCRARLGDSAVAAMQGLVDDPKLSEAVPGGRPKLFFGALLNSPELRARIPLVLSGLRSGDLKPLQQVERDLEALGAVFNHFPQSPVSIPLVAVISASENNARPDLTQAQVEAEAARFLFVSSLPGQLVGRTSLAYPRDEWFGKSPTALPPVLVLQGDMDPKTPLAGAQAHLRLLPEAAGVNLFTVKGGPHFLLFTAPDCFKAAVSSFIQKRRAPRAACSL</sequence>
<dbReference type="Pfam" id="PF08386">
    <property type="entry name" value="Abhydrolase_4"/>
    <property type="match status" value="1"/>
</dbReference>
<comment type="caution">
    <text evidence="6">The sequence shown here is derived from an EMBL/GenBank/DDBJ whole genome shotgun (WGS) entry which is preliminary data.</text>
</comment>
<accession>A0ABQ6QX06</accession>
<dbReference type="SUPFAM" id="SSF53474">
    <property type="entry name" value="alpha/beta-Hydrolases"/>
    <property type="match status" value="1"/>
</dbReference>
<proteinExistence type="inferred from homology"/>
<feature type="domain" description="AB hydrolase-1" evidence="4">
    <location>
        <begin position="89"/>
        <end position="232"/>
    </location>
</feature>